<comment type="subcellular location">
    <subcellularLocation>
        <location evidence="1">Cell membrane</location>
        <topology evidence="1">Multi-pass membrane protein</topology>
    </subcellularLocation>
</comment>
<keyword evidence="8 9" id="KW-0472">Membrane</keyword>
<feature type="transmembrane region" description="Helical" evidence="9">
    <location>
        <begin position="344"/>
        <end position="370"/>
    </location>
</feature>
<proteinExistence type="inferred from homology"/>
<comment type="similarity">
    <text evidence="2">Belongs to the major facilitator superfamily. Metabolite:H+ Symporter (MHS) family (TC 2.A.1.6) family.</text>
</comment>
<keyword evidence="4" id="KW-1003">Cell membrane</keyword>
<reference evidence="12" key="1">
    <citation type="submission" date="2016-10" db="EMBL/GenBank/DDBJ databases">
        <authorList>
            <person name="Varghese N."/>
            <person name="Submissions S."/>
        </authorList>
    </citation>
    <scope>NUCLEOTIDE SEQUENCE [LARGE SCALE GENOMIC DNA]</scope>
    <source>
        <strain evidence="12">GAS369</strain>
    </source>
</reference>
<feature type="transmembrane region" description="Helical" evidence="9">
    <location>
        <begin position="411"/>
        <end position="431"/>
    </location>
</feature>
<feature type="transmembrane region" description="Helical" evidence="9">
    <location>
        <begin position="27"/>
        <end position="50"/>
    </location>
</feature>
<keyword evidence="5 9" id="KW-0812">Transmembrane</keyword>
<evidence type="ECO:0000259" key="10">
    <source>
        <dbReference type="PROSITE" id="PS50850"/>
    </source>
</evidence>
<dbReference type="GO" id="GO:0015293">
    <property type="term" value="F:symporter activity"/>
    <property type="evidence" value="ECO:0007669"/>
    <property type="project" value="UniProtKB-KW"/>
</dbReference>
<keyword evidence="6" id="KW-0769">Symport</keyword>
<keyword evidence="7 9" id="KW-1133">Transmembrane helix</keyword>
<feature type="transmembrane region" description="Helical" evidence="9">
    <location>
        <begin position="70"/>
        <end position="91"/>
    </location>
</feature>
<dbReference type="RefSeq" id="WP_146686513.1">
    <property type="nucleotide sequence ID" value="NZ_LT629750.1"/>
</dbReference>
<dbReference type="InterPro" id="IPR036259">
    <property type="entry name" value="MFS_trans_sf"/>
</dbReference>
<dbReference type="Pfam" id="PF07690">
    <property type="entry name" value="MFS_1"/>
    <property type="match status" value="1"/>
</dbReference>
<dbReference type="InterPro" id="IPR020846">
    <property type="entry name" value="MFS_dom"/>
</dbReference>
<dbReference type="InterPro" id="IPR051084">
    <property type="entry name" value="H+-coupled_symporters"/>
</dbReference>
<protein>
    <submittedName>
        <fullName evidence="11">MFS transporter, MHS family, proline/betaine transporter</fullName>
    </submittedName>
</protein>
<evidence type="ECO:0000256" key="9">
    <source>
        <dbReference type="SAM" id="Phobius"/>
    </source>
</evidence>
<evidence type="ECO:0000256" key="2">
    <source>
        <dbReference type="ARBA" id="ARBA00008240"/>
    </source>
</evidence>
<gene>
    <name evidence="11" type="ORF">SAMN05444158_1034</name>
</gene>
<dbReference type="PROSITE" id="PS00217">
    <property type="entry name" value="SUGAR_TRANSPORT_2"/>
    <property type="match status" value="1"/>
</dbReference>
<evidence type="ECO:0000256" key="6">
    <source>
        <dbReference type="ARBA" id="ARBA00022847"/>
    </source>
</evidence>
<evidence type="ECO:0000256" key="8">
    <source>
        <dbReference type="ARBA" id="ARBA00023136"/>
    </source>
</evidence>
<dbReference type="FunFam" id="1.20.1250.20:FF:000001">
    <property type="entry name" value="Dicarboxylate MFS transporter"/>
    <property type="match status" value="1"/>
</dbReference>
<evidence type="ECO:0000313" key="11">
    <source>
        <dbReference type="EMBL" id="SDS10970.1"/>
    </source>
</evidence>
<evidence type="ECO:0000313" key="12">
    <source>
        <dbReference type="Proteomes" id="UP000243904"/>
    </source>
</evidence>
<dbReference type="Proteomes" id="UP000243904">
    <property type="component" value="Chromosome I"/>
</dbReference>
<keyword evidence="12" id="KW-1185">Reference proteome</keyword>
<dbReference type="InterPro" id="IPR005829">
    <property type="entry name" value="Sugar_transporter_CS"/>
</dbReference>
<evidence type="ECO:0000256" key="7">
    <source>
        <dbReference type="ARBA" id="ARBA00022989"/>
    </source>
</evidence>
<dbReference type="Gene3D" id="1.20.1250.20">
    <property type="entry name" value="MFS general substrate transporter like domains"/>
    <property type="match status" value="1"/>
</dbReference>
<dbReference type="EMBL" id="LT629750">
    <property type="protein sequence ID" value="SDS10970.1"/>
    <property type="molecule type" value="Genomic_DNA"/>
</dbReference>
<dbReference type="SUPFAM" id="SSF103473">
    <property type="entry name" value="MFS general substrate transporter"/>
    <property type="match status" value="1"/>
</dbReference>
<evidence type="ECO:0000256" key="4">
    <source>
        <dbReference type="ARBA" id="ARBA00022475"/>
    </source>
</evidence>
<dbReference type="PROSITE" id="PS00216">
    <property type="entry name" value="SUGAR_TRANSPORT_1"/>
    <property type="match status" value="1"/>
</dbReference>
<name>A0A1H1PIR8_9BRAD</name>
<dbReference type="PANTHER" id="PTHR43528">
    <property type="entry name" value="ALPHA-KETOGLUTARATE PERMEASE"/>
    <property type="match status" value="1"/>
</dbReference>
<dbReference type="AlphaFoldDB" id="A0A1H1PIR8"/>
<accession>A0A1H1PIR8</accession>
<feature type="transmembrane region" description="Helical" evidence="9">
    <location>
        <begin position="288"/>
        <end position="307"/>
    </location>
</feature>
<dbReference type="GO" id="GO:0005886">
    <property type="term" value="C:plasma membrane"/>
    <property type="evidence" value="ECO:0007669"/>
    <property type="project" value="UniProtKB-SubCell"/>
</dbReference>
<evidence type="ECO:0000256" key="3">
    <source>
        <dbReference type="ARBA" id="ARBA00022448"/>
    </source>
</evidence>
<dbReference type="PROSITE" id="PS50850">
    <property type="entry name" value="MFS"/>
    <property type="match status" value="1"/>
</dbReference>
<sequence length="444" mass="48008">MTAEHAEGYNVADLTIANEKPAERRRAIVASAIGNFLELFDFAIYGFLAIPLGAHFFPSTDPLISLLSSFATFGVGFIMRPVGAVVIGIYGDRKGRKAALSLTIVMMASATGVVGFLPSYASIGIAAPILLVLCRMVQGFATGGEWGGAAAFLVEHSPDKQRGLVSSLQQIGNHLGGVVGSGLVAALTFSFTHSDYMSWGWRIPFLIGFLVGPLGYYLRTRVADTPTFRQAVVERRVERTPLRTVFSLFGPRMLAATLISIIGTTTNFTFTIYLMNFAIQQQHLPADLALLSLTLSHTLLIFGLPVVGWLSDKVGRKPLMLIMSFGFVVASYPMFRAITDAPSILTLFIVQFSYSLLQVFYTGTIAPVLAELFPTRVRFTGLSVSYGLAVTLFGGTAPFVATLLVKQTGNPVSPAFYIMALALVSGVAMLMTRDRTNIELDDER</sequence>
<organism evidence="11 12">
    <name type="scientific">Bradyrhizobium canariense</name>
    <dbReference type="NCBI Taxonomy" id="255045"/>
    <lineage>
        <taxon>Bacteria</taxon>
        <taxon>Pseudomonadati</taxon>
        <taxon>Pseudomonadota</taxon>
        <taxon>Alphaproteobacteria</taxon>
        <taxon>Hyphomicrobiales</taxon>
        <taxon>Nitrobacteraceae</taxon>
        <taxon>Bradyrhizobium</taxon>
    </lineage>
</organism>
<evidence type="ECO:0000256" key="1">
    <source>
        <dbReference type="ARBA" id="ARBA00004651"/>
    </source>
</evidence>
<dbReference type="PANTHER" id="PTHR43528:SF1">
    <property type="entry name" value="ALPHA-KETOGLUTARATE PERMEASE"/>
    <property type="match status" value="1"/>
</dbReference>
<dbReference type="InterPro" id="IPR011701">
    <property type="entry name" value="MFS"/>
</dbReference>
<feature type="domain" description="Major facilitator superfamily (MFS) profile" evidence="10">
    <location>
        <begin position="27"/>
        <end position="437"/>
    </location>
</feature>
<feature type="transmembrane region" description="Helical" evidence="9">
    <location>
        <begin position="253"/>
        <end position="276"/>
    </location>
</feature>
<evidence type="ECO:0000256" key="5">
    <source>
        <dbReference type="ARBA" id="ARBA00022692"/>
    </source>
</evidence>
<feature type="transmembrane region" description="Helical" evidence="9">
    <location>
        <begin position="319"/>
        <end position="338"/>
    </location>
</feature>
<feature type="transmembrane region" description="Helical" evidence="9">
    <location>
        <begin position="199"/>
        <end position="218"/>
    </location>
</feature>
<feature type="transmembrane region" description="Helical" evidence="9">
    <location>
        <begin position="382"/>
        <end position="405"/>
    </location>
</feature>
<keyword evidence="3" id="KW-0813">Transport</keyword>